<protein>
    <submittedName>
        <fullName evidence="1">Uncharacterized protein</fullName>
    </submittedName>
</protein>
<dbReference type="EMBL" id="UOEC01000089">
    <property type="protein sequence ID" value="VAV91326.1"/>
    <property type="molecule type" value="Genomic_DNA"/>
</dbReference>
<sequence length="118" mass="13132">MSKHQKRAGFIFAVALVTLSNSVSAASLNQEQLLSQLVGKKLHAKTMGMSVQLVYKNNGTITMKMPIMSGKGTWWLKGNQICMDMKSGPRRGLTCVTFEHIKGKRFRNSQGVDFIVQE</sequence>
<accession>A0A3B0RS77</accession>
<gene>
    <name evidence="1" type="ORF">MNBD_ALPHA08-2337</name>
</gene>
<reference evidence="1" key="1">
    <citation type="submission" date="2018-06" db="EMBL/GenBank/DDBJ databases">
        <authorList>
            <person name="Zhirakovskaya E."/>
        </authorList>
    </citation>
    <scope>NUCLEOTIDE SEQUENCE</scope>
</reference>
<name>A0A3B0RS77_9ZZZZ</name>
<proteinExistence type="predicted"/>
<organism evidence="1">
    <name type="scientific">hydrothermal vent metagenome</name>
    <dbReference type="NCBI Taxonomy" id="652676"/>
    <lineage>
        <taxon>unclassified sequences</taxon>
        <taxon>metagenomes</taxon>
        <taxon>ecological metagenomes</taxon>
    </lineage>
</organism>
<dbReference type="AlphaFoldDB" id="A0A3B0RS77"/>
<evidence type="ECO:0000313" key="1">
    <source>
        <dbReference type="EMBL" id="VAV91326.1"/>
    </source>
</evidence>